<name>A0A3G1KZV7_FORW1</name>
<dbReference type="FunFam" id="1.10.150.120:FF:000003">
    <property type="entry name" value="Carbon monoxide dehydrogenase, small subunit"/>
    <property type="match status" value="1"/>
</dbReference>
<dbReference type="GO" id="GO:0016491">
    <property type="term" value="F:oxidoreductase activity"/>
    <property type="evidence" value="ECO:0007669"/>
    <property type="project" value="UniProtKB-KW"/>
</dbReference>
<dbReference type="InterPro" id="IPR036010">
    <property type="entry name" value="2Fe-2S_ferredoxin-like_sf"/>
</dbReference>
<dbReference type="PROSITE" id="PS51085">
    <property type="entry name" value="2FE2S_FER_2"/>
    <property type="match status" value="1"/>
</dbReference>
<dbReference type="KEGG" id="fwa:DCMF_26125"/>
<evidence type="ECO:0000256" key="6">
    <source>
        <dbReference type="ARBA" id="ARBA00060707"/>
    </source>
</evidence>
<dbReference type="InterPro" id="IPR012675">
    <property type="entry name" value="Beta-grasp_dom_sf"/>
</dbReference>
<evidence type="ECO:0000256" key="2">
    <source>
        <dbReference type="ARBA" id="ARBA00022723"/>
    </source>
</evidence>
<sequence>MGKIHIHVDVNGQAYQLQVEEDAFLVDVLRENLNLTGTKKACNEGECGACTVILNGKAVNSCMILASRVDGARILTIEGLGSGDRLHPIQEAFITEGAVQCGYCTPGMIMSAKALLDQNPHPSEGEIRRGLSGNLCRCTGYKKIVQAVKVAAEKMAGQNS</sequence>
<dbReference type="Gene3D" id="1.10.150.120">
    <property type="entry name" value="[2Fe-2S]-binding domain"/>
    <property type="match status" value="1"/>
</dbReference>
<dbReference type="PANTHER" id="PTHR44379">
    <property type="entry name" value="OXIDOREDUCTASE WITH IRON-SULFUR SUBUNIT"/>
    <property type="match status" value="1"/>
</dbReference>
<keyword evidence="1" id="KW-0001">2Fe-2S</keyword>
<dbReference type="GO" id="GO:0051537">
    <property type="term" value="F:2 iron, 2 sulfur cluster binding"/>
    <property type="evidence" value="ECO:0007669"/>
    <property type="project" value="UniProtKB-KW"/>
</dbReference>
<keyword evidence="3" id="KW-0560">Oxidoreductase</keyword>
<evidence type="ECO:0000256" key="4">
    <source>
        <dbReference type="ARBA" id="ARBA00023004"/>
    </source>
</evidence>
<proteinExistence type="predicted"/>
<evidence type="ECO:0000256" key="3">
    <source>
        <dbReference type="ARBA" id="ARBA00023002"/>
    </source>
</evidence>
<keyword evidence="4" id="KW-0408">Iron</keyword>
<evidence type="ECO:0000313" key="8">
    <source>
        <dbReference type="EMBL" id="ATW27765.1"/>
    </source>
</evidence>
<dbReference type="Proteomes" id="UP000323521">
    <property type="component" value="Chromosome"/>
</dbReference>
<keyword evidence="5" id="KW-0411">Iron-sulfur</keyword>
<evidence type="ECO:0000259" key="7">
    <source>
        <dbReference type="PROSITE" id="PS51085"/>
    </source>
</evidence>
<evidence type="ECO:0000256" key="1">
    <source>
        <dbReference type="ARBA" id="ARBA00022714"/>
    </source>
</evidence>
<evidence type="ECO:0000313" key="9">
    <source>
        <dbReference type="Proteomes" id="UP000323521"/>
    </source>
</evidence>
<dbReference type="InterPro" id="IPR002888">
    <property type="entry name" value="2Fe-2S-bd"/>
</dbReference>
<accession>A0A3G1KZV7</accession>
<dbReference type="InterPro" id="IPR036884">
    <property type="entry name" value="2Fe-2S-bd_dom_sf"/>
</dbReference>
<protein>
    <submittedName>
        <fullName evidence="8">(2Fe-2S)-binding protein</fullName>
    </submittedName>
</protein>
<gene>
    <name evidence="8" type="ORF">DCMF_26125</name>
</gene>
<comment type="pathway">
    <text evidence="6">Alkaloid degradation; nicotine degradation.</text>
</comment>
<dbReference type="Pfam" id="PF00111">
    <property type="entry name" value="Fer2"/>
    <property type="match status" value="1"/>
</dbReference>
<dbReference type="SUPFAM" id="SSF47741">
    <property type="entry name" value="CO dehydrogenase ISP C-domain like"/>
    <property type="match status" value="1"/>
</dbReference>
<dbReference type="Gene3D" id="3.10.20.30">
    <property type="match status" value="1"/>
</dbReference>
<dbReference type="FunFam" id="3.10.20.30:FF:000020">
    <property type="entry name" value="Xanthine dehydrogenase iron-sulfur subunit"/>
    <property type="match status" value="1"/>
</dbReference>
<organism evidence="8 9">
    <name type="scientific">Formimonas warabiya</name>
    <dbReference type="NCBI Taxonomy" id="1761012"/>
    <lineage>
        <taxon>Bacteria</taxon>
        <taxon>Bacillati</taxon>
        <taxon>Bacillota</taxon>
        <taxon>Clostridia</taxon>
        <taxon>Eubacteriales</taxon>
        <taxon>Peptococcaceae</taxon>
        <taxon>Candidatus Formimonas</taxon>
    </lineage>
</organism>
<dbReference type="InterPro" id="IPR006058">
    <property type="entry name" value="2Fe2S_fd_BS"/>
</dbReference>
<dbReference type="InterPro" id="IPR001041">
    <property type="entry name" value="2Fe-2S_ferredoxin-type"/>
</dbReference>
<dbReference type="GO" id="GO:0046872">
    <property type="term" value="F:metal ion binding"/>
    <property type="evidence" value="ECO:0007669"/>
    <property type="project" value="UniProtKB-KW"/>
</dbReference>
<dbReference type="SUPFAM" id="SSF54292">
    <property type="entry name" value="2Fe-2S ferredoxin-like"/>
    <property type="match status" value="1"/>
</dbReference>
<dbReference type="EMBL" id="CP017634">
    <property type="protein sequence ID" value="ATW27765.1"/>
    <property type="molecule type" value="Genomic_DNA"/>
</dbReference>
<keyword evidence="2" id="KW-0479">Metal-binding</keyword>
<evidence type="ECO:0000256" key="5">
    <source>
        <dbReference type="ARBA" id="ARBA00023014"/>
    </source>
</evidence>
<dbReference type="CDD" id="cd00207">
    <property type="entry name" value="fer2"/>
    <property type="match status" value="1"/>
</dbReference>
<dbReference type="PROSITE" id="PS00197">
    <property type="entry name" value="2FE2S_FER_1"/>
    <property type="match status" value="1"/>
</dbReference>
<keyword evidence="9" id="KW-1185">Reference proteome</keyword>
<dbReference type="Pfam" id="PF01799">
    <property type="entry name" value="Fer2_2"/>
    <property type="match status" value="1"/>
</dbReference>
<dbReference type="AlphaFoldDB" id="A0A3G1KZV7"/>
<dbReference type="RefSeq" id="WP_148137149.1">
    <property type="nucleotide sequence ID" value="NZ_CP017634.1"/>
</dbReference>
<reference evidence="8 9" key="1">
    <citation type="submission" date="2016-10" db="EMBL/GenBank/DDBJ databases">
        <title>Complete Genome Sequence of Peptococcaceae strain DCMF.</title>
        <authorList>
            <person name="Edwards R.J."/>
            <person name="Holland S.I."/>
            <person name="Deshpande N.P."/>
            <person name="Wong Y.K."/>
            <person name="Ertan H."/>
            <person name="Manefield M."/>
            <person name="Russell T.L."/>
            <person name="Lee M.J."/>
        </authorList>
    </citation>
    <scope>NUCLEOTIDE SEQUENCE [LARGE SCALE GENOMIC DNA]</scope>
    <source>
        <strain evidence="8 9">DCMF</strain>
    </source>
</reference>
<feature type="domain" description="2Fe-2S ferredoxin-type" evidence="7">
    <location>
        <begin position="4"/>
        <end position="80"/>
    </location>
</feature>
<dbReference type="OrthoDB" id="9796880at2"/>
<dbReference type="PANTHER" id="PTHR44379:SF5">
    <property type="entry name" value="OXIDOREDUCTASE WITH IRON-SULFUR SUBUNIT"/>
    <property type="match status" value="1"/>
</dbReference>
<dbReference type="InterPro" id="IPR051452">
    <property type="entry name" value="Diverse_Oxidoreductases"/>
</dbReference>